<dbReference type="InterPro" id="IPR050624">
    <property type="entry name" value="HTH-type_Tx_Regulator"/>
</dbReference>
<evidence type="ECO:0000313" key="6">
    <source>
        <dbReference type="Proteomes" id="UP000075683"/>
    </source>
</evidence>
<dbReference type="InterPro" id="IPR041490">
    <property type="entry name" value="KstR2_TetR_C"/>
</dbReference>
<dbReference type="PANTHER" id="PTHR43479">
    <property type="entry name" value="ACREF/ENVCD OPERON REPRESSOR-RELATED"/>
    <property type="match status" value="1"/>
</dbReference>
<dbReference type="InterPro" id="IPR001647">
    <property type="entry name" value="HTH_TetR"/>
</dbReference>
<keyword evidence="1" id="KW-0678">Repressor</keyword>
<dbReference type="AlphaFoldDB" id="A0A150M5M8"/>
<dbReference type="Proteomes" id="UP000075683">
    <property type="component" value="Unassembled WGS sequence"/>
</dbReference>
<keyword evidence="2 3" id="KW-0238">DNA-binding</keyword>
<proteinExistence type="predicted"/>
<dbReference type="InterPro" id="IPR009057">
    <property type="entry name" value="Homeodomain-like_sf"/>
</dbReference>
<gene>
    <name evidence="5" type="ORF">B4135_0809</name>
</gene>
<dbReference type="GO" id="GO:0003677">
    <property type="term" value="F:DNA binding"/>
    <property type="evidence" value="ECO:0007669"/>
    <property type="project" value="UniProtKB-UniRule"/>
</dbReference>
<dbReference type="PANTHER" id="PTHR43479:SF11">
    <property type="entry name" value="ACREF_ENVCD OPERON REPRESSOR-RELATED"/>
    <property type="match status" value="1"/>
</dbReference>
<dbReference type="SUPFAM" id="SSF48498">
    <property type="entry name" value="Tetracyclin repressor-like, C-terminal domain"/>
    <property type="match status" value="1"/>
</dbReference>
<dbReference type="PRINTS" id="PR00455">
    <property type="entry name" value="HTHTETR"/>
</dbReference>
<evidence type="ECO:0000256" key="2">
    <source>
        <dbReference type="ARBA" id="ARBA00023125"/>
    </source>
</evidence>
<sequence>MPNKQEVQATVKNEELIRIRREQMIKGAVSLFKEKGFHRATTREIAHASGFSIGTLYEYIRKKEDILYLVCDQIYDEVQWRLRGRLQYRRVTAETLKKGIAAYFKIMDEMQDEVLVMYQEAKSLSKEALPHVLNKELEMVEIFVDMIRAFVRSEGLDVPEPAVRLAAHNIVVQGQMWAFRRWALRKQYTLEEYTELQTRFLLNALCPDPPKKG</sequence>
<dbReference type="PATRIC" id="fig|301148.3.peg.3184"/>
<dbReference type="InterPro" id="IPR036271">
    <property type="entry name" value="Tet_transcr_reg_TetR-rel_C_sf"/>
</dbReference>
<feature type="domain" description="HTH tetR-type" evidence="4">
    <location>
        <begin position="18"/>
        <end position="78"/>
    </location>
</feature>
<name>A0A150M5M8_9BACI</name>
<reference evidence="5 6" key="1">
    <citation type="submission" date="2016-01" db="EMBL/GenBank/DDBJ databases">
        <title>Draft Genome Sequences of Seven Thermophilic Sporeformers Isolated from Foods.</title>
        <authorList>
            <person name="Berendsen E.M."/>
            <person name="Wells-Bennik M.H."/>
            <person name="Krawcyk A.O."/>
            <person name="De Jong A."/>
            <person name="Holsappel S."/>
            <person name="Eijlander R.T."/>
            <person name="Kuipers O.P."/>
        </authorList>
    </citation>
    <scope>NUCLEOTIDE SEQUENCE [LARGE SCALE GENOMIC DNA]</scope>
    <source>
        <strain evidence="5 6">B4135</strain>
    </source>
</reference>
<dbReference type="Gene3D" id="1.10.357.10">
    <property type="entry name" value="Tetracycline Repressor, domain 2"/>
    <property type="match status" value="1"/>
</dbReference>
<feature type="DNA-binding region" description="H-T-H motif" evidence="3">
    <location>
        <begin position="41"/>
        <end position="60"/>
    </location>
</feature>
<evidence type="ECO:0000259" key="4">
    <source>
        <dbReference type="PROSITE" id="PS50977"/>
    </source>
</evidence>
<dbReference type="SUPFAM" id="SSF46689">
    <property type="entry name" value="Homeodomain-like"/>
    <property type="match status" value="1"/>
</dbReference>
<dbReference type="PROSITE" id="PS50977">
    <property type="entry name" value="HTH_TETR_2"/>
    <property type="match status" value="1"/>
</dbReference>
<organism evidence="5 6">
    <name type="scientific">Caldibacillus debilis</name>
    <dbReference type="NCBI Taxonomy" id="301148"/>
    <lineage>
        <taxon>Bacteria</taxon>
        <taxon>Bacillati</taxon>
        <taxon>Bacillota</taxon>
        <taxon>Bacilli</taxon>
        <taxon>Bacillales</taxon>
        <taxon>Bacillaceae</taxon>
        <taxon>Caldibacillus</taxon>
    </lineage>
</organism>
<dbReference type="STRING" id="301148.B4135_0809"/>
<dbReference type="Gene3D" id="1.10.10.60">
    <property type="entry name" value="Homeodomain-like"/>
    <property type="match status" value="1"/>
</dbReference>
<accession>A0A150M5M8</accession>
<dbReference type="Pfam" id="PF00440">
    <property type="entry name" value="TetR_N"/>
    <property type="match status" value="1"/>
</dbReference>
<dbReference type="RefSeq" id="WP_040369145.1">
    <property type="nucleotide sequence ID" value="NZ_JBAIZG010000072.1"/>
</dbReference>
<dbReference type="EMBL" id="LQYT01000037">
    <property type="protein sequence ID" value="KYD19910.1"/>
    <property type="molecule type" value="Genomic_DNA"/>
</dbReference>
<evidence type="ECO:0000256" key="3">
    <source>
        <dbReference type="PROSITE-ProRule" id="PRU00335"/>
    </source>
</evidence>
<protein>
    <recommendedName>
        <fullName evidence="4">HTH tetR-type domain-containing protein</fullName>
    </recommendedName>
</protein>
<evidence type="ECO:0000256" key="1">
    <source>
        <dbReference type="ARBA" id="ARBA00022491"/>
    </source>
</evidence>
<comment type="caution">
    <text evidence="5">The sequence shown here is derived from an EMBL/GenBank/DDBJ whole genome shotgun (WGS) entry which is preliminary data.</text>
</comment>
<evidence type="ECO:0000313" key="5">
    <source>
        <dbReference type="EMBL" id="KYD19910.1"/>
    </source>
</evidence>
<dbReference type="Pfam" id="PF17932">
    <property type="entry name" value="TetR_C_24"/>
    <property type="match status" value="1"/>
</dbReference>